<protein>
    <submittedName>
        <fullName evidence="1">Uncharacterized protein</fullName>
    </submittedName>
</protein>
<sequence length="119" mass="12759">MVLGYVEDLEIIQNEAWRIGLKYVKARKTLCEALQPTLSWFAGSHSTNESNLLGCLDHFLARHAQQFAVLGGIQILVVATLEADHGVGGKVVDELDGPSSVVIGAVSVLGDLLLVDLGY</sequence>
<evidence type="ECO:0000313" key="1">
    <source>
        <dbReference type="EMBL" id="KAK9132649.1"/>
    </source>
</evidence>
<dbReference type="AlphaFoldDB" id="A0AAP0JEQ2"/>
<comment type="caution">
    <text evidence="1">The sequence shown here is derived from an EMBL/GenBank/DDBJ whole genome shotgun (WGS) entry which is preliminary data.</text>
</comment>
<organism evidence="1 2">
    <name type="scientific">Stephania cephalantha</name>
    <dbReference type="NCBI Taxonomy" id="152367"/>
    <lineage>
        <taxon>Eukaryota</taxon>
        <taxon>Viridiplantae</taxon>
        <taxon>Streptophyta</taxon>
        <taxon>Embryophyta</taxon>
        <taxon>Tracheophyta</taxon>
        <taxon>Spermatophyta</taxon>
        <taxon>Magnoliopsida</taxon>
        <taxon>Ranunculales</taxon>
        <taxon>Menispermaceae</taxon>
        <taxon>Menispermoideae</taxon>
        <taxon>Cissampelideae</taxon>
        <taxon>Stephania</taxon>
    </lineage>
</organism>
<dbReference type="Proteomes" id="UP001419268">
    <property type="component" value="Unassembled WGS sequence"/>
</dbReference>
<dbReference type="EMBL" id="JBBNAG010000005">
    <property type="protein sequence ID" value="KAK9132649.1"/>
    <property type="molecule type" value="Genomic_DNA"/>
</dbReference>
<evidence type="ECO:0000313" key="2">
    <source>
        <dbReference type="Proteomes" id="UP001419268"/>
    </source>
</evidence>
<proteinExistence type="predicted"/>
<gene>
    <name evidence="1" type="ORF">Scep_012177</name>
</gene>
<accession>A0AAP0JEQ2</accession>
<reference evidence="1 2" key="1">
    <citation type="submission" date="2024-01" db="EMBL/GenBank/DDBJ databases">
        <title>Genome assemblies of Stephania.</title>
        <authorList>
            <person name="Yang L."/>
        </authorList>
    </citation>
    <scope>NUCLEOTIDE SEQUENCE [LARGE SCALE GENOMIC DNA]</scope>
    <source>
        <strain evidence="1">JXDWG</strain>
        <tissue evidence="1">Leaf</tissue>
    </source>
</reference>
<keyword evidence="2" id="KW-1185">Reference proteome</keyword>
<name>A0AAP0JEQ2_9MAGN</name>